<keyword evidence="1" id="KW-0732">Signal</keyword>
<reference evidence="3" key="1">
    <citation type="submission" date="2022-11" db="UniProtKB">
        <authorList>
            <consortium name="WormBaseParasite"/>
        </authorList>
    </citation>
    <scope>IDENTIFICATION</scope>
</reference>
<keyword evidence="2" id="KW-1185">Reference proteome</keyword>
<evidence type="ECO:0000313" key="2">
    <source>
        <dbReference type="Proteomes" id="UP000887577"/>
    </source>
</evidence>
<protein>
    <submittedName>
        <fullName evidence="3">Uncharacterized protein</fullName>
    </submittedName>
</protein>
<dbReference type="Proteomes" id="UP000887577">
    <property type="component" value="Unplaced"/>
</dbReference>
<proteinExistence type="predicted"/>
<evidence type="ECO:0000256" key="1">
    <source>
        <dbReference type="SAM" id="SignalP"/>
    </source>
</evidence>
<accession>A0A914Y6I2</accession>
<evidence type="ECO:0000313" key="3">
    <source>
        <dbReference type="WBParaSite" id="PSU_v2.g14864.t1"/>
    </source>
</evidence>
<sequence>MKGKMNSKMFFILYTFLIVFITVNAGPLAYAACQVACASGAATIAGASALTATPAAVAAYAACQAGCAALLIAPTP</sequence>
<feature type="signal peptide" evidence="1">
    <location>
        <begin position="1"/>
        <end position="25"/>
    </location>
</feature>
<dbReference type="AlphaFoldDB" id="A0A914Y6I2"/>
<dbReference type="WBParaSite" id="PSU_v2.g14864.t1">
    <property type="protein sequence ID" value="PSU_v2.g14864.t1"/>
    <property type="gene ID" value="PSU_v2.g14864"/>
</dbReference>
<name>A0A914Y6I2_9BILA</name>
<organism evidence="2 3">
    <name type="scientific">Panagrolaimus superbus</name>
    <dbReference type="NCBI Taxonomy" id="310955"/>
    <lineage>
        <taxon>Eukaryota</taxon>
        <taxon>Metazoa</taxon>
        <taxon>Ecdysozoa</taxon>
        <taxon>Nematoda</taxon>
        <taxon>Chromadorea</taxon>
        <taxon>Rhabditida</taxon>
        <taxon>Tylenchina</taxon>
        <taxon>Panagrolaimomorpha</taxon>
        <taxon>Panagrolaimoidea</taxon>
        <taxon>Panagrolaimidae</taxon>
        <taxon>Panagrolaimus</taxon>
    </lineage>
</organism>
<feature type="chain" id="PRO_5038024290" evidence="1">
    <location>
        <begin position="26"/>
        <end position="76"/>
    </location>
</feature>